<evidence type="ECO:0008006" key="4">
    <source>
        <dbReference type="Google" id="ProtNLM"/>
    </source>
</evidence>
<keyword evidence="3" id="KW-1185">Reference proteome</keyword>
<dbReference type="Proteomes" id="UP000198688">
    <property type="component" value="Chromosome I"/>
</dbReference>
<dbReference type="InterPro" id="IPR015943">
    <property type="entry name" value="WD40/YVTN_repeat-like_dom_sf"/>
</dbReference>
<feature type="region of interest" description="Disordered" evidence="1">
    <location>
        <begin position="303"/>
        <end position="334"/>
    </location>
</feature>
<accession>A0A1H2BGU0</accession>
<name>A0A1H2BGU0_9ACTN</name>
<dbReference type="InterPro" id="IPR011047">
    <property type="entry name" value="Quinoprotein_ADH-like_sf"/>
</dbReference>
<gene>
    <name evidence="2" type="ORF">SAMN04489716_4606</name>
</gene>
<dbReference type="EMBL" id="LT629758">
    <property type="protein sequence ID" value="SDT57465.1"/>
    <property type="molecule type" value="Genomic_DNA"/>
</dbReference>
<dbReference type="AlphaFoldDB" id="A0A1H2BGU0"/>
<evidence type="ECO:0000313" key="2">
    <source>
        <dbReference type="EMBL" id="SDT57465.1"/>
    </source>
</evidence>
<organism evidence="2 3">
    <name type="scientific">Actinoplanes derwentensis</name>
    <dbReference type="NCBI Taxonomy" id="113562"/>
    <lineage>
        <taxon>Bacteria</taxon>
        <taxon>Bacillati</taxon>
        <taxon>Actinomycetota</taxon>
        <taxon>Actinomycetes</taxon>
        <taxon>Micromonosporales</taxon>
        <taxon>Micromonosporaceae</taxon>
        <taxon>Actinoplanes</taxon>
    </lineage>
</organism>
<dbReference type="OrthoDB" id="3290479at2"/>
<proteinExistence type="predicted"/>
<dbReference type="PROSITE" id="PS51257">
    <property type="entry name" value="PROKAR_LIPOPROTEIN"/>
    <property type="match status" value="1"/>
</dbReference>
<dbReference type="STRING" id="113562.SAMN04489716_4606"/>
<evidence type="ECO:0000313" key="3">
    <source>
        <dbReference type="Proteomes" id="UP000198688"/>
    </source>
</evidence>
<protein>
    <recommendedName>
        <fullName evidence="4">PQQ-like domain-containing protein</fullName>
    </recommendedName>
</protein>
<sequence>MFRRLTAVLLVLVLGGCHGPEPADLRGGGPLIERWRIPAPVTDWAFADPGRGLIGREQRLASVATGPGRLRWVHDLPSGFRVTASSVAVAGSAVLIRGTGRFRVLDLAEGTVRWEREFPGQAVAEEEGDALLTAECDRSGCDLAGWGLATGERRWARRVEERVELVTSGVQVCYCVFLLGRRTVAAIGTEDGRPLWTMRRPAGVTRLITALDRQILWTPPAAPGCVATLRGVDRGVVVWTRAIATFCGVPVPSIGDDPGGNLEIPVRGGLETLWSHDAGGRTVPLDVGEQLIEDGTDRITWTPGAGYRSIDSSDRTPATVAPPSVRRPSAEATPTGMWLLGSGSGLVLYDPVRRAVRWSGPAPALVPDHDRLVYVDGTDLVGIGPRS</sequence>
<dbReference type="Gene3D" id="2.130.10.10">
    <property type="entry name" value="YVTN repeat-like/Quinoprotein amine dehydrogenase"/>
    <property type="match status" value="1"/>
</dbReference>
<evidence type="ECO:0000256" key="1">
    <source>
        <dbReference type="SAM" id="MobiDB-lite"/>
    </source>
</evidence>
<reference evidence="2 3" key="1">
    <citation type="submission" date="2016-10" db="EMBL/GenBank/DDBJ databases">
        <authorList>
            <person name="de Groot N.N."/>
        </authorList>
    </citation>
    <scope>NUCLEOTIDE SEQUENCE [LARGE SCALE GENOMIC DNA]</scope>
    <source>
        <strain evidence="2 3">DSM 43941</strain>
    </source>
</reference>
<dbReference type="RefSeq" id="WP_092546517.1">
    <property type="nucleotide sequence ID" value="NZ_BOMJ01000049.1"/>
</dbReference>
<dbReference type="SUPFAM" id="SSF50998">
    <property type="entry name" value="Quinoprotein alcohol dehydrogenase-like"/>
    <property type="match status" value="1"/>
</dbReference>